<evidence type="ECO:0008006" key="3">
    <source>
        <dbReference type="Google" id="ProtNLM"/>
    </source>
</evidence>
<organism evidence="1 2">
    <name type="scientific">Bacteroides reticulotermitis</name>
    <dbReference type="NCBI Taxonomy" id="1133319"/>
    <lineage>
        <taxon>Bacteria</taxon>
        <taxon>Pseudomonadati</taxon>
        <taxon>Bacteroidota</taxon>
        <taxon>Bacteroidia</taxon>
        <taxon>Bacteroidales</taxon>
        <taxon>Bacteroidaceae</taxon>
        <taxon>Bacteroides</taxon>
    </lineage>
</organism>
<dbReference type="AlphaFoldDB" id="A0A840D4P3"/>
<dbReference type="Proteomes" id="UP000560658">
    <property type="component" value="Unassembled WGS sequence"/>
</dbReference>
<sequence length="215" mass="24103">MEEQLNDIPFILSTLYEELTSLRNQFSSVAKEKKTLLKELASKDRLLGLKDQEIKRLTSENLKLQKKLSSFELPVKNSCNSSIPASKNPIARAQILRTRSLRRKSDLPTGGQPGHEGHTLEYCPDPDVIQTHVCEYCRHCGGSLSGVPSRVEGTRQVIDLPTIAPLVTEHRICSRECTCGHINKADFPVDVRSRISYGPRIQAFISYTNTVQCIP</sequence>
<evidence type="ECO:0000313" key="1">
    <source>
        <dbReference type="EMBL" id="MBB4045779.1"/>
    </source>
</evidence>
<protein>
    <recommendedName>
        <fullName evidence="3">Transposase</fullName>
    </recommendedName>
</protein>
<dbReference type="EMBL" id="JACIER010000018">
    <property type="protein sequence ID" value="MBB4045779.1"/>
    <property type="molecule type" value="Genomic_DNA"/>
</dbReference>
<gene>
    <name evidence="1" type="ORF">GGR06_003601</name>
</gene>
<keyword evidence="2" id="KW-1185">Reference proteome</keyword>
<evidence type="ECO:0000313" key="2">
    <source>
        <dbReference type="Proteomes" id="UP000560658"/>
    </source>
</evidence>
<proteinExistence type="predicted"/>
<reference evidence="1" key="1">
    <citation type="submission" date="2020-08" db="EMBL/GenBank/DDBJ databases">
        <title>Genomic Encyclopedia of Type Strains, Phase IV (KMG-IV): sequencing the most valuable type-strain genomes for metagenomic binning, comparative biology and taxonomic classification.</title>
        <authorList>
            <person name="Goeker M."/>
        </authorList>
    </citation>
    <scope>NUCLEOTIDE SEQUENCE [LARGE SCALE GENOMIC DNA]</scope>
    <source>
        <strain evidence="1">DSM 105720</strain>
    </source>
</reference>
<accession>A0A840D4P3</accession>
<comment type="caution">
    <text evidence="1">The sequence shown here is derived from an EMBL/GenBank/DDBJ whole genome shotgun (WGS) entry which is preliminary data.</text>
</comment>
<name>A0A840D4P3_9BACE</name>
<dbReference type="RefSeq" id="WP_148298394.1">
    <property type="nucleotide sequence ID" value="NZ_JACIER010000018.1"/>
</dbReference>